<dbReference type="InterPro" id="IPR028427">
    <property type="entry name" value="Met_Sox_Rdtase_MsrB"/>
</dbReference>
<name>A0ABS5N1A4_9PSED</name>
<dbReference type="SUPFAM" id="SSF51316">
    <property type="entry name" value="Mss4-like"/>
    <property type="match status" value="1"/>
</dbReference>
<evidence type="ECO:0000256" key="1">
    <source>
        <dbReference type="ARBA" id="ARBA00012499"/>
    </source>
</evidence>
<dbReference type="RefSeq" id="WP_212545558.1">
    <property type="nucleotide sequence ID" value="NZ_CP188200.1"/>
</dbReference>
<dbReference type="InterPro" id="IPR011057">
    <property type="entry name" value="Mss4-like_sf"/>
</dbReference>
<dbReference type="EC" id="1.8.4.12" evidence="1"/>
<evidence type="ECO:0000313" key="6">
    <source>
        <dbReference type="EMBL" id="MBS4080353.1"/>
    </source>
</evidence>
<evidence type="ECO:0000256" key="4">
    <source>
        <dbReference type="ARBA" id="ARBA00048488"/>
    </source>
</evidence>
<reference evidence="6 7" key="1">
    <citation type="submission" date="2021-04" db="EMBL/GenBank/DDBJ databases">
        <title>Pseudomonas rustica sp. nov. isolated from raw milk.</title>
        <authorList>
            <person name="Fiedler G."/>
            <person name="Gieschler S."/>
            <person name="Kabisch J."/>
            <person name="Grimmler C."/>
            <person name="Brinks E."/>
            <person name="Wagner N."/>
            <person name="Hetzer B."/>
            <person name="Franz C.M.A.P."/>
            <person name="Boehnlein C."/>
        </authorList>
    </citation>
    <scope>NUCLEOTIDE SEQUENCE [LARGE SCALE GENOMIC DNA]</scope>
    <source>
        <strain evidence="6 7">MBT-4</strain>
    </source>
</reference>
<dbReference type="PROSITE" id="PS51790">
    <property type="entry name" value="MSRB"/>
    <property type="match status" value="1"/>
</dbReference>
<accession>A0ABS5N1A4</accession>
<dbReference type="Proteomes" id="UP000676035">
    <property type="component" value="Unassembled WGS sequence"/>
</dbReference>
<keyword evidence="2" id="KW-0862">Zinc</keyword>
<dbReference type="EMBL" id="JAGYHF010000009">
    <property type="protein sequence ID" value="MBS4080353.1"/>
    <property type="molecule type" value="Genomic_DNA"/>
</dbReference>
<evidence type="ECO:0000259" key="5">
    <source>
        <dbReference type="PROSITE" id="PS51790"/>
    </source>
</evidence>
<dbReference type="InterPro" id="IPR002579">
    <property type="entry name" value="Met_Sox_Rdtase_MsrB_dom"/>
</dbReference>
<dbReference type="NCBIfam" id="TIGR00357">
    <property type="entry name" value="peptide-methionine (R)-S-oxide reductase MsrB"/>
    <property type="match status" value="1"/>
</dbReference>
<evidence type="ECO:0000256" key="3">
    <source>
        <dbReference type="ARBA" id="ARBA00023002"/>
    </source>
</evidence>
<dbReference type="Gene3D" id="2.170.150.20">
    <property type="entry name" value="Peptide methionine sulfoxide reductase"/>
    <property type="match status" value="1"/>
</dbReference>
<dbReference type="GO" id="GO:0033743">
    <property type="term" value="F:peptide-methionine (R)-S-oxide reductase activity"/>
    <property type="evidence" value="ECO:0007669"/>
    <property type="project" value="UniProtKB-EC"/>
</dbReference>
<gene>
    <name evidence="6" type="primary">msrB</name>
    <name evidence="6" type="ORF">KFS80_18865</name>
</gene>
<evidence type="ECO:0000256" key="2">
    <source>
        <dbReference type="ARBA" id="ARBA00022833"/>
    </source>
</evidence>
<dbReference type="Pfam" id="PF01641">
    <property type="entry name" value="SelR"/>
    <property type="match status" value="1"/>
</dbReference>
<keyword evidence="7" id="KW-1185">Reference proteome</keyword>
<dbReference type="PANTHER" id="PTHR10173:SF57">
    <property type="entry name" value="PEPTIDE-METHIONINE (R)-S-OXIDE REDUCTASE"/>
    <property type="match status" value="1"/>
</dbReference>
<feature type="domain" description="MsrB" evidence="5">
    <location>
        <begin position="49"/>
        <end position="170"/>
    </location>
</feature>
<sequence>MFSRRQILLAGGGLGVAALVAGVLPKLSTSAAVVSAAQADEMFEVTHSDSEWHSILSDEQYQILREEGTERAYTSPLNNEHRVGTFACAGCDLALFSSATKFDSRTGWPSFWAPLERAVAVRQDRSFGMSREEVHCRRCGGHLGHVFDDGPKPTGLRYCMNGLAMTFKTVAA</sequence>
<dbReference type="PANTHER" id="PTHR10173">
    <property type="entry name" value="METHIONINE SULFOXIDE REDUCTASE"/>
    <property type="match status" value="1"/>
</dbReference>
<evidence type="ECO:0000313" key="7">
    <source>
        <dbReference type="Proteomes" id="UP000676035"/>
    </source>
</evidence>
<comment type="catalytic activity">
    <reaction evidence="4">
        <text>L-methionyl-[protein] + [thioredoxin]-disulfide + H2O = L-methionyl-(R)-S-oxide-[protein] + [thioredoxin]-dithiol</text>
        <dbReference type="Rhea" id="RHEA:24164"/>
        <dbReference type="Rhea" id="RHEA-COMP:10698"/>
        <dbReference type="Rhea" id="RHEA-COMP:10700"/>
        <dbReference type="Rhea" id="RHEA-COMP:12313"/>
        <dbReference type="Rhea" id="RHEA-COMP:12314"/>
        <dbReference type="ChEBI" id="CHEBI:15377"/>
        <dbReference type="ChEBI" id="CHEBI:16044"/>
        <dbReference type="ChEBI" id="CHEBI:29950"/>
        <dbReference type="ChEBI" id="CHEBI:45764"/>
        <dbReference type="ChEBI" id="CHEBI:50058"/>
        <dbReference type="EC" id="1.8.4.12"/>
    </reaction>
</comment>
<protein>
    <recommendedName>
        <fullName evidence="1">peptide-methionine (R)-S-oxide reductase</fullName>
        <ecNumber evidence="1">1.8.4.12</ecNumber>
    </recommendedName>
</protein>
<keyword evidence="3 6" id="KW-0560">Oxidoreductase</keyword>
<organism evidence="6 7">
    <name type="scientific">Pseudomonas rustica</name>
    <dbReference type="NCBI Taxonomy" id="2827099"/>
    <lineage>
        <taxon>Bacteria</taxon>
        <taxon>Pseudomonadati</taxon>
        <taxon>Pseudomonadota</taxon>
        <taxon>Gammaproteobacteria</taxon>
        <taxon>Pseudomonadales</taxon>
        <taxon>Pseudomonadaceae</taxon>
        <taxon>Pseudomonas</taxon>
    </lineage>
</organism>
<comment type="caution">
    <text evidence="6">The sequence shown here is derived from an EMBL/GenBank/DDBJ whole genome shotgun (WGS) entry which is preliminary data.</text>
</comment>
<dbReference type="PROSITE" id="PS51318">
    <property type="entry name" value="TAT"/>
    <property type="match status" value="1"/>
</dbReference>
<dbReference type="InterPro" id="IPR006311">
    <property type="entry name" value="TAT_signal"/>
</dbReference>
<proteinExistence type="predicted"/>